<evidence type="ECO:0000313" key="6">
    <source>
        <dbReference type="Proteomes" id="UP000199800"/>
    </source>
</evidence>
<dbReference type="InterPro" id="IPR005467">
    <property type="entry name" value="His_kinase_dom"/>
</dbReference>
<evidence type="ECO:0000313" key="5">
    <source>
        <dbReference type="EMBL" id="SET65730.1"/>
    </source>
</evidence>
<dbReference type="InterPro" id="IPR050640">
    <property type="entry name" value="Bact_2-comp_sensor_kinase"/>
</dbReference>
<feature type="domain" description="Histidine kinase" evidence="4">
    <location>
        <begin position="509"/>
        <end position="608"/>
    </location>
</feature>
<keyword evidence="2" id="KW-0902">Two-component regulatory system</keyword>
<feature type="transmembrane region" description="Helical" evidence="3">
    <location>
        <begin position="310"/>
        <end position="330"/>
    </location>
</feature>
<protein>
    <submittedName>
        <fullName evidence="5">Histidine kinase-, DNA gyrase B-, and HSP90-like ATPase</fullName>
    </submittedName>
</protein>
<dbReference type="InterPro" id="IPR036890">
    <property type="entry name" value="HATPase_C_sf"/>
</dbReference>
<gene>
    <name evidence="5" type="ORF">SAMN04487772_1472</name>
</gene>
<dbReference type="Proteomes" id="UP000199800">
    <property type="component" value="Unassembled WGS sequence"/>
</dbReference>
<dbReference type="AlphaFoldDB" id="A0A1I0G4Q0"/>
<evidence type="ECO:0000256" key="3">
    <source>
        <dbReference type="SAM" id="Phobius"/>
    </source>
</evidence>
<feature type="transmembrane region" description="Helical" evidence="3">
    <location>
        <begin position="248"/>
        <end position="268"/>
    </location>
</feature>
<dbReference type="InterPro" id="IPR010559">
    <property type="entry name" value="Sig_transdc_His_kin_internal"/>
</dbReference>
<sequence length="612" mass="70430">MKLEIFTVPKYGYHVFMIAFLLIFSFYIEQVGGLFPNNKEKMDYVHFVGTYQKTESAQPRKLAKTDFPDGKTYSQIIIKGHFDQQVPKGVKLYMFMSSMRVQMWKNAKRIFTYGERESLPSIIKSAGREWAYYQSEGIEVHDQIEIHIQLVYRNNGKSVYQNFLSSFCIGERYTLLTEQLKKYFLKIIISFIVFVMGLLFLVFLMAFRHMNIPIAKGSVSCGMLMLTGGACTLIDYKCTTLLLENGIFIMIFDYVLQLLIGGFLLLNLKNYLISAKFIKAANIFVYIWSGLAGLYFILQGTGKADGQELILDYISVLIIMIVIILILLVVDLKKHSDKKIKELLYSCIVLTAACIIEVLHFAITKRYWIIVLEAGLFCFTAGQTRMLLIYTKQNYEKGKRADELEKELVQSRIAVMLSQIQPHFLYNTLTSIQELCLMDPEKAHQAITWFSQFLRGNMDSLSTTELIPFEKELNHVKNYLKLEKVRFGDLLEAEYDIQVKNFKVPALCIQPIVENAVRHGIVKQEKPGTVSIHTYEDAHGIHIIVMDNGRGMKFDKDRNIVIHDNIKKTHIGIENVRRRIKEQCSGTLDIVSEEGKGTQVKISIPRQNAEKF</sequence>
<accession>A0A1I0G4Q0</accession>
<keyword evidence="6" id="KW-1185">Reference proteome</keyword>
<feature type="transmembrane region" description="Helical" evidence="3">
    <location>
        <begin position="12"/>
        <end position="28"/>
    </location>
</feature>
<dbReference type="GO" id="GO:0000155">
    <property type="term" value="F:phosphorelay sensor kinase activity"/>
    <property type="evidence" value="ECO:0007669"/>
    <property type="project" value="InterPro"/>
</dbReference>
<dbReference type="PROSITE" id="PS50109">
    <property type="entry name" value="HIS_KIN"/>
    <property type="match status" value="1"/>
</dbReference>
<feature type="transmembrane region" description="Helical" evidence="3">
    <location>
        <begin position="342"/>
        <end position="363"/>
    </location>
</feature>
<keyword evidence="3" id="KW-0472">Membrane</keyword>
<evidence type="ECO:0000256" key="2">
    <source>
        <dbReference type="ARBA" id="ARBA00023012"/>
    </source>
</evidence>
<name>A0A1I0G4Q0_9FIRM</name>
<keyword evidence="3" id="KW-0812">Transmembrane</keyword>
<dbReference type="RefSeq" id="WP_092479236.1">
    <property type="nucleotide sequence ID" value="NZ_FOHN01000047.1"/>
</dbReference>
<feature type="transmembrane region" description="Helical" evidence="3">
    <location>
        <begin position="369"/>
        <end position="390"/>
    </location>
</feature>
<dbReference type="STRING" id="29364.SAMN04487772_1472"/>
<organism evidence="5 6">
    <name type="scientific">[Clostridium] polysaccharolyticum</name>
    <dbReference type="NCBI Taxonomy" id="29364"/>
    <lineage>
        <taxon>Bacteria</taxon>
        <taxon>Bacillati</taxon>
        <taxon>Bacillota</taxon>
        <taxon>Clostridia</taxon>
        <taxon>Lachnospirales</taxon>
        <taxon>Lachnospiraceae</taxon>
    </lineage>
</organism>
<keyword evidence="1 5" id="KW-0418">Kinase</keyword>
<dbReference type="InterPro" id="IPR003594">
    <property type="entry name" value="HATPase_dom"/>
</dbReference>
<proteinExistence type="predicted"/>
<dbReference type="PANTHER" id="PTHR34220:SF7">
    <property type="entry name" value="SENSOR HISTIDINE KINASE YPDA"/>
    <property type="match status" value="1"/>
</dbReference>
<keyword evidence="1 5" id="KW-0808">Transferase</keyword>
<dbReference type="SUPFAM" id="SSF55874">
    <property type="entry name" value="ATPase domain of HSP90 chaperone/DNA topoisomerase II/histidine kinase"/>
    <property type="match status" value="1"/>
</dbReference>
<dbReference type="Pfam" id="PF02518">
    <property type="entry name" value="HATPase_c"/>
    <property type="match status" value="1"/>
</dbReference>
<evidence type="ECO:0000259" key="4">
    <source>
        <dbReference type="PROSITE" id="PS50109"/>
    </source>
</evidence>
<feature type="transmembrane region" description="Helical" evidence="3">
    <location>
        <begin position="183"/>
        <end position="207"/>
    </location>
</feature>
<dbReference type="PANTHER" id="PTHR34220">
    <property type="entry name" value="SENSOR HISTIDINE KINASE YPDA"/>
    <property type="match status" value="1"/>
</dbReference>
<dbReference type="Pfam" id="PF06580">
    <property type="entry name" value="His_kinase"/>
    <property type="match status" value="1"/>
</dbReference>
<evidence type="ECO:0000256" key="1">
    <source>
        <dbReference type="ARBA" id="ARBA00022777"/>
    </source>
</evidence>
<reference evidence="5 6" key="1">
    <citation type="submission" date="2016-10" db="EMBL/GenBank/DDBJ databases">
        <authorList>
            <person name="de Groot N.N."/>
        </authorList>
    </citation>
    <scope>NUCLEOTIDE SEQUENCE [LARGE SCALE GENOMIC DNA]</scope>
    <source>
        <strain evidence="5 6">DSM 1801</strain>
    </source>
</reference>
<dbReference type="Gene3D" id="3.30.565.10">
    <property type="entry name" value="Histidine kinase-like ATPase, C-terminal domain"/>
    <property type="match status" value="1"/>
</dbReference>
<keyword evidence="3" id="KW-1133">Transmembrane helix</keyword>
<dbReference type="OrthoDB" id="9809348at2"/>
<feature type="transmembrane region" description="Helical" evidence="3">
    <location>
        <begin position="280"/>
        <end position="298"/>
    </location>
</feature>
<dbReference type="EMBL" id="FOHN01000047">
    <property type="protein sequence ID" value="SET65730.1"/>
    <property type="molecule type" value="Genomic_DNA"/>
</dbReference>
<dbReference type="GO" id="GO:0016020">
    <property type="term" value="C:membrane"/>
    <property type="evidence" value="ECO:0007669"/>
    <property type="project" value="InterPro"/>
</dbReference>